<reference evidence="1 2" key="1">
    <citation type="submission" date="2018-12" db="EMBL/GenBank/DDBJ databases">
        <authorList>
            <person name="Yu L."/>
        </authorList>
    </citation>
    <scope>NUCLEOTIDE SEQUENCE [LARGE SCALE GENOMIC DNA]</scope>
    <source>
        <strain evidence="1 2">HAW-EB2</strain>
    </source>
</reference>
<dbReference type="Proteomes" id="UP000267448">
    <property type="component" value="Unassembled WGS sequence"/>
</dbReference>
<accession>A0A3S0J4I2</accession>
<comment type="caution">
    <text evidence="1">The sequence shown here is derived from an EMBL/GenBank/DDBJ whole genome shotgun (WGS) entry which is preliminary data.</text>
</comment>
<dbReference type="EMBL" id="RXNU01000010">
    <property type="protein sequence ID" value="RTR37807.1"/>
    <property type="molecule type" value="Genomic_DNA"/>
</dbReference>
<dbReference type="AlphaFoldDB" id="A0A3S0J4I2"/>
<keyword evidence="2" id="KW-1185">Reference proteome</keyword>
<evidence type="ECO:0000313" key="2">
    <source>
        <dbReference type="Proteomes" id="UP000267448"/>
    </source>
</evidence>
<organism evidence="1 2">
    <name type="scientific">Shewanella canadensis</name>
    <dbReference type="NCBI Taxonomy" id="271096"/>
    <lineage>
        <taxon>Bacteria</taxon>
        <taxon>Pseudomonadati</taxon>
        <taxon>Pseudomonadota</taxon>
        <taxon>Gammaproteobacteria</taxon>
        <taxon>Alteromonadales</taxon>
        <taxon>Shewanellaceae</taxon>
        <taxon>Shewanella</taxon>
    </lineage>
</organism>
<protein>
    <submittedName>
        <fullName evidence="1">Uncharacterized protein</fullName>
    </submittedName>
</protein>
<dbReference type="RefSeq" id="WP_126521499.1">
    <property type="nucleotide sequence ID" value="NZ_RXNU01000010.1"/>
</dbReference>
<sequence length="76" mass="8814">MFYIDYALEKLNEIRESLILVEAVDTELKIKLEDIIEHFEDQMGEHVSTARELNSSLTEMARQAIKAMQIAQTRMA</sequence>
<gene>
    <name evidence="1" type="ORF">EKG38_17465</name>
</gene>
<evidence type="ECO:0000313" key="1">
    <source>
        <dbReference type="EMBL" id="RTR37807.1"/>
    </source>
</evidence>
<proteinExistence type="predicted"/>
<name>A0A3S0J4I2_9GAMM</name>